<keyword evidence="2" id="KW-1185">Reference proteome</keyword>
<evidence type="ECO:0000313" key="1">
    <source>
        <dbReference type="EMBL" id="GMM36167.1"/>
    </source>
</evidence>
<accession>A0AAV5QNJ4</accession>
<organism evidence="1 2">
    <name type="scientific">Saccharomycopsis crataegensis</name>
    <dbReference type="NCBI Taxonomy" id="43959"/>
    <lineage>
        <taxon>Eukaryota</taxon>
        <taxon>Fungi</taxon>
        <taxon>Dikarya</taxon>
        <taxon>Ascomycota</taxon>
        <taxon>Saccharomycotina</taxon>
        <taxon>Saccharomycetes</taxon>
        <taxon>Saccharomycopsidaceae</taxon>
        <taxon>Saccharomycopsis</taxon>
    </lineage>
</organism>
<reference evidence="1 2" key="1">
    <citation type="journal article" date="2023" name="Elife">
        <title>Identification of key yeast species and microbe-microbe interactions impacting larval growth of Drosophila in the wild.</title>
        <authorList>
            <person name="Mure A."/>
            <person name="Sugiura Y."/>
            <person name="Maeda R."/>
            <person name="Honda K."/>
            <person name="Sakurai N."/>
            <person name="Takahashi Y."/>
            <person name="Watada M."/>
            <person name="Katoh T."/>
            <person name="Gotoh A."/>
            <person name="Gotoh Y."/>
            <person name="Taniguchi I."/>
            <person name="Nakamura K."/>
            <person name="Hayashi T."/>
            <person name="Katayama T."/>
            <person name="Uemura T."/>
            <person name="Hattori Y."/>
        </authorList>
    </citation>
    <scope>NUCLEOTIDE SEQUENCE [LARGE SCALE GENOMIC DNA]</scope>
    <source>
        <strain evidence="1 2">SC-9</strain>
    </source>
</reference>
<dbReference type="GeneID" id="90074142"/>
<dbReference type="Proteomes" id="UP001360560">
    <property type="component" value="Unassembled WGS sequence"/>
</dbReference>
<proteinExistence type="predicted"/>
<dbReference type="AlphaFoldDB" id="A0AAV5QNJ4"/>
<dbReference type="EMBL" id="BTFZ01000011">
    <property type="protein sequence ID" value="GMM36167.1"/>
    <property type="molecule type" value="Genomic_DNA"/>
</dbReference>
<name>A0AAV5QNJ4_9ASCO</name>
<protein>
    <submittedName>
        <fullName evidence="1">Uncharacterized protein</fullName>
    </submittedName>
</protein>
<sequence>MSSSATKYPEYVDSKPPVVTLAEYDEAPWAGTTCVDSRDDEYVVVDMQKPEQVVARIAPSDNRTLDTIFKSAKKTFVDNVAKETKEKAQKK</sequence>
<gene>
    <name evidence="1" type="ORF">DASC09_034920</name>
</gene>
<evidence type="ECO:0000313" key="2">
    <source>
        <dbReference type="Proteomes" id="UP001360560"/>
    </source>
</evidence>
<comment type="caution">
    <text evidence="1">The sequence shown here is derived from an EMBL/GenBank/DDBJ whole genome shotgun (WGS) entry which is preliminary data.</text>
</comment>
<dbReference type="RefSeq" id="XP_064853163.1">
    <property type="nucleotide sequence ID" value="XM_064997091.1"/>
</dbReference>